<dbReference type="EMBL" id="DSMU01000052">
    <property type="protein sequence ID" value="HEL65215.1"/>
    <property type="molecule type" value="Genomic_DNA"/>
</dbReference>
<comment type="similarity">
    <text evidence="1">Belongs to the transposase IS21/IS408/IS1162 family.</text>
</comment>
<feature type="domain" description="Integrase catalytic" evidence="6">
    <location>
        <begin position="143"/>
        <end position="238"/>
    </location>
</feature>
<comment type="caution">
    <text evidence="7">The sequence shown here is derived from an EMBL/GenBank/DDBJ whole genome shotgun (WGS) entry which is preliminary data.</text>
</comment>
<dbReference type="InterPro" id="IPR017894">
    <property type="entry name" value="HTH_IS21_transposase_type"/>
</dbReference>
<evidence type="ECO:0000256" key="4">
    <source>
        <dbReference type="ARBA" id="ARBA00023172"/>
    </source>
</evidence>
<evidence type="ECO:0000313" key="7">
    <source>
        <dbReference type="EMBL" id="HEL65215.1"/>
    </source>
</evidence>
<dbReference type="GO" id="GO:0003677">
    <property type="term" value="F:DNA binding"/>
    <property type="evidence" value="ECO:0007669"/>
    <property type="project" value="UniProtKB-KW"/>
</dbReference>
<dbReference type="PANTHER" id="PTHR35004:SF8">
    <property type="entry name" value="TRANSPOSASE RV3428C-RELATED"/>
    <property type="match status" value="1"/>
</dbReference>
<dbReference type="PROSITE" id="PS50994">
    <property type="entry name" value="INTEGRASE"/>
    <property type="match status" value="1"/>
</dbReference>
<keyword evidence="3" id="KW-0238">DNA-binding</keyword>
<dbReference type="GO" id="GO:0032196">
    <property type="term" value="P:transposition"/>
    <property type="evidence" value="ECO:0007669"/>
    <property type="project" value="UniProtKB-KW"/>
</dbReference>
<name>A0A7C2HU47_9THEO</name>
<dbReference type="PROSITE" id="PS50531">
    <property type="entry name" value="HTH_IS21"/>
    <property type="match status" value="1"/>
</dbReference>
<gene>
    <name evidence="7" type="ORF">ENQ34_00830</name>
</gene>
<evidence type="ECO:0000256" key="3">
    <source>
        <dbReference type="ARBA" id="ARBA00023125"/>
    </source>
</evidence>
<dbReference type="AlphaFoldDB" id="A0A7C2HU47"/>
<reference evidence="7" key="1">
    <citation type="journal article" date="2020" name="mSystems">
        <title>Genome- and Community-Level Interaction Insights into Carbon Utilization and Element Cycling Functions of Hydrothermarchaeota in Hydrothermal Sediment.</title>
        <authorList>
            <person name="Zhou Z."/>
            <person name="Liu Y."/>
            <person name="Xu W."/>
            <person name="Pan J."/>
            <person name="Luo Z.H."/>
            <person name="Li M."/>
        </authorList>
    </citation>
    <scope>NUCLEOTIDE SEQUENCE [LARGE SCALE GENOMIC DNA]</scope>
    <source>
        <strain evidence="7">SpSt-300</strain>
    </source>
</reference>
<keyword evidence="2" id="KW-0815">Transposition</keyword>
<accession>A0A7C2HU47</accession>
<keyword evidence="4" id="KW-0233">DNA recombination</keyword>
<evidence type="ECO:0000256" key="1">
    <source>
        <dbReference type="ARBA" id="ARBA00009277"/>
    </source>
</evidence>
<sequence length="238" mass="27835">MGRRDFIVRDIVEIYLHWQTGKSIRAIARSLGLDRNTVRKYIRAALDAGFEPQPRRSEAEWISFIEERFPQATEDPLARSAVFAEIDRFQEYIRETLETNTVTTVWQRLRDEGNLQASLTSFRRYVRAMLPEVLPRPEVTVWRPEVPPGAEAQIDFGHLGKWLEPTTGRRRRVWAFAMVLAFSRHMFVRPVLRLDLETWLECHVLAFQFFGGVPHRLVLDNLKDGVVKPDIYPEFDSP</sequence>
<dbReference type="Gene3D" id="1.10.10.60">
    <property type="entry name" value="Homeodomain-like"/>
    <property type="match status" value="1"/>
</dbReference>
<evidence type="ECO:0000259" key="5">
    <source>
        <dbReference type="PROSITE" id="PS50531"/>
    </source>
</evidence>
<dbReference type="InterPro" id="IPR001584">
    <property type="entry name" value="Integrase_cat-core"/>
</dbReference>
<dbReference type="PANTHER" id="PTHR35004">
    <property type="entry name" value="TRANSPOSASE RV3428C-RELATED"/>
    <property type="match status" value="1"/>
</dbReference>
<dbReference type="InterPro" id="IPR009057">
    <property type="entry name" value="Homeodomain-like_sf"/>
</dbReference>
<protein>
    <submittedName>
        <fullName evidence="7">Transposase</fullName>
    </submittedName>
</protein>
<dbReference type="SUPFAM" id="SSF46689">
    <property type="entry name" value="Homeodomain-like"/>
    <property type="match status" value="1"/>
</dbReference>
<dbReference type="GO" id="GO:0006310">
    <property type="term" value="P:DNA recombination"/>
    <property type="evidence" value="ECO:0007669"/>
    <property type="project" value="UniProtKB-KW"/>
</dbReference>
<feature type="domain" description="HTH IS21-type" evidence="5">
    <location>
        <begin position="9"/>
        <end position="97"/>
    </location>
</feature>
<evidence type="ECO:0000259" key="6">
    <source>
        <dbReference type="PROSITE" id="PS50994"/>
    </source>
</evidence>
<dbReference type="GO" id="GO:0015074">
    <property type="term" value="P:DNA integration"/>
    <property type="evidence" value="ECO:0007669"/>
    <property type="project" value="InterPro"/>
</dbReference>
<evidence type="ECO:0000256" key="2">
    <source>
        <dbReference type="ARBA" id="ARBA00022578"/>
    </source>
</evidence>
<proteinExistence type="inferred from homology"/>
<organism evidence="7">
    <name type="scientific">Ammonifex degensii</name>
    <dbReference type="NCBI Taxonomy" id="42838"/>
    <lineage>
        <taxon>Bacteria</taxon>
        <taxon>Bacillati</taxon>
        <taxon>Bacillota</taxon>
        <taxon>Clostridia</taxon>
        <taxon>Thermoanaerobacterales</taxon>
        <taxon>Thermoanaerobacteraceae</taxon>
        <taxon>Ammonifex</taxon>
    </lineage>
</organism>